<accession>A0A540LV45</accession>
<dbReference type="Proteomes" id="UP000315295">
    <property type="component" value="Unassembled WGS sequence"/>
</dbReference>
<comment type="caution">
    <text evidence="11">The sequence shown here is derived from an EMBL/GenBank/DDBJ whole genome shotgun (WGS) entry which is preliminary data.</text>
</comment>
<dbReference type="Pfam" id="PF22996">
    <property type="entry name" value="C2H2-2nd_BIRD-IDD"/>
    <property type="match status" value="2"/>
</dbReference>
<keyword evidence="5" id="KW-0805">Transcription regulation</keyword>
<name>A0A540LV45_MALBA</name>
<evidence type="ECO:0000256" key="6">
    <source>
        <dbReference type="ARBA" id="ARBA00023125"/>
    </source>
</evidence>
<feature type="compositionally biased region" description="Basic and acidic residues" evidence="9">
    <location>
        <begin position="739"/>
        <end position="755"/>
    </location>
</feature>
<dbReference type="InterPro" id="IPR055186">
    <property type="entry name" value="C2H2-2nd_BIRD-IDD"/>
</dbReference>
<dbReference type="AlphaFoldDB" id="A0A540LV45"/>
<evidence type="ECO:0000256" key="8">
    <source>
        <dbReference type="PROSITE-ProRule" id="PRU00042"/>
    </source>
</evidence>
<reference evidence="11 12" key="1">
    <citation type="journal article" date="2019" name="G3 (Bethesda)">
        <title>Sequencing of a Wild Apple (Malus baccata) Genome Unravels the Differences Between Cultivated and Wild Apple Species Regarding Disease Resistance and Cold Tolerance.</title>
        <authorList>
            <person name="Chen X."/>
        </authorList>
    </citation>
    <scope>NUCLEOTIDE SEQUENCE [LARGE SCALE GENOMIC DNA]</scope>
    <source>
        <strain evidence="12">cv. Shandingzi</strain>
        <tissue evidence="11">Leaves</tissue>
    </source>
</reference>
<evidence type="ECO:0000256" key="1">
    <source>
        <dbReference type="ARBA" id="ARBA00022723"/>
    </source>
</evidence>
<dbReference type="InterPro" id="IPR055187">
    <property type="entry name" value="C2CH-3rd_BIRD-IDD"/>
</dbReference>
<evidence type="ECO:0000313" key="12">
    <source>
        <dbReference type="Proteomes" id="UP000315295"/>
    </source>
</evidence>
<keyword evidence="2" id="KW-0677">Repeat</keyword>
<dbReference type="GO" id="GO:0003677">
    <property type="term" value="F:DNA binding"/>
    <property type="evidence" value="ECO:0007669"/>
    <property type="project" value="UniProtKB-KW"/>
</dbReference>
<keyword evidence="3 8" id="KW-0863">Zinc-finger</keyword>
<feature type="region of interest" description="Disordered" evidence="9">
    <location>
        <begin position="725"/>
        <end position="755"/>
    </location>
</feature>
<dbReference type="PROSITE" id="PS00028">
    <property type="entry name" value="ZINC_FINGER_C2H2_1"/>
    <property type="match status" value="2"/>
</dbReference>
<dbReference type="PROSITE" id="PS50157">
    <property type="entry name" value="ZINC_FINGER_C2H2_2"/>
    <property type="match status" value="2"/>
</dbReference>
<evidence type="ECO:0000313" key="11">
    <source>
        <dbReference type="EMBL" id="TQD90152.1"/>
    </source>
</evidence>
<dbReference type="Gene3D" id="3.30.160.60">
    <property type="entry name" value="Classic Zinc Finger"/>
    <property type="match status" value="4"/>
</dbReference>
<evidence type="ECO:0000256" key="9">
    <source>
        <dbReference type="SAM" id="MobiDB-lite"/>
    </source>
</evidence>
<dbReference type="Pfam" id="PF22992">
    <property type="entry name" value="C2CH-4th_BIRD-IDD"/>
    <property type="match status" value="2"/>
</dbReference>
<dbReference type="PANTHER" id="PTHR10593">
    <property type="entry name" value="SERINE/THREONINE-PROTEIN KINASE RIO"/>
    <property type="match status" value="1"/>
</dbReference>
<feature type="region of interest" description="Disordered" evidence="9">
    <location>
        <begin position="419"/>
        <end position="458"/>
    </location>
</feature>
<feature type="compositionally biased region" description="Polar residues" evidence="9">
    <location>
        <begin position="229"/>
        <end position="244"/>
    </location>
</feature>
<dbReference type="SMART" id="SM00355">
    <property type="entry name" value="ZnF_C2H2"/>
    <property type="match status" value="4"/>
</dbReference>
<protein>
    <recommendedName>
        <fullName evidence="10">C2H2-type domain-containing protein</fullName>
    </recommendedName>
</protein>
<feature type="compositionally biased region" description="Polar residues" evidence="9">
    <location>
        <begin position="1"/>
        <end position="30"/>
    </location>
</feature>
<keyword evidence="1" id="KW-0479">Metal-binding</keyword>
<feature type="region of interest" description="Disordered" evidence="9">
    <location>
        <begin position="522"/>
        <end position="560"/>
    </location>
</feature>
<dbReference type="SUPFAM" id="SSF57667">
    <property type="entry name" value="beta-beta-alpha zinc fingers"/>
    <property type="match status" value="2"/>
</dbReference>
<feature type="domain" description="C2H2-type" evidence="10">
    <location>
        <begin position="283"/>
        <end position="305"/>
    </location>
</feature>
<dbReference type="PANTHER" id="PTHR10593:SF190">
    <property type="entry name" value="C2H2-TYPE DOMAIN-CONTAINING PROTEIN"/>
    <property type="match status" value="1"/>
</dbReference>
<sequence>MGELDNSSSPLLTVSTASGGEASLTSSTHEAMTHPEPQQKKKRNLPGMPDPEAEVIALSPTTLLATNRFVCEICSKGFQRDQNLQLHRRGHNLPWKLKQRTSKEVRKRVYVCPETSCVHHHPTRALGDLTGIKKHFCRKHGEKKWKCERCSKKYAVQSDWKAHVKTCGTREYKCDCGTLFSRRDSFITHRAFCDALAEESAKTQTLVIGPDGTNMGELDNSSSPLLTVSTASGGEASLTSSTHEAMTHPEPQQKKKRNLPGMPDPEAEVIALSPTTLLATNRFVCEICSKGFQRDQNLQLHRRGHNLPWKLKQRTSKEVRKRVYVCPETSCVHHHPTRALGDLTGIKKHFCRKHGEKKWKCERCSKKYAVQSDWKAHMKTCGTREYKCDCGTLFSRRDSFLTHRAFCDALAEESAKTQTLVIGPDGSMNPNSNPTPSARSGVVASPPPPPHTPSNTVVSPALSIQSSDLPENPIGLSPPAPATSCLTTTAISTTATATTSTGNCNNGSGVFASIFAPSSASALITQPPGPPQTSPPSSFSNQVSALGRPDGSTKISSVSEPTSLSLSSSLYLSSNGSSLFPTPDQDHRNYAQPAAMSATALLQKAAQMGAATSNASLLRGLGLSTTSSPSQENSTTLQWNKEPESGGAALVGAELGLELLSTANAAELTDLMMGPPSSFGGQPMTRDLLGLSIGNGGGGGASAAGFSAFLNSFGGSGGALNVATAYGSGGGGGGSSQRETWEGAQDRKPDRSSLH</sequence>
<gene>
    <name evidence="11" type="ORF">C1H46_024316</name>
</gene>
<keyword evidence="12" id="KW-1185">Reference proteome</keyword>
<dbReference type="GO" id="GO:0005634">
    <property type="term" value="C:nucleus"/>
    <property type="evidence" value="ECO:0007669"/>
    <property type="project" value="TreeGrafter"/>
</dbReference>
<feature type="region of interest" description="Disordered" evidence="9">
    <location>
        <begin position="622"/>
        <end position="642"/>
    </location>
</feature>
<feature type="domain" description="C2H2-type" evidence="10">
    <location>
        <begin position="69"/>
        <end position="91"/>
    </location>
</feature>
<dbReference type="InterPro" id="IPR031140">
    <property type="entry name" value="IDD1-16"/>
</dbReference>
<keyword evidence="7" id="KW-0804">Transcription</keyword>
<evidence type="ECO:0000256" key="3">
    <source>
        <dbReference type="ARBA" id="ARBA00022771"/>
    </source>
</evidence>
<proteinExistence type="predicted"/>
<dbReference type="FunFam" id="3.30.160.60:FF:000131">
    <property type="entry name" value="protein indeterminate-domain 5, chloroplastic-like"/>
    <property type="match status" value="2"/>
</dbReference>
<organism evidence="11 12">
    <name type="scientific">Malus baccata</name>
    <name type="common">Siberian crab apple</name>
    <name type="synonym">Pyrus baccata</name>
    <dbReference type="NCBI Taxonomy" id="106549"/>
    <lineage>
        <taxon>Eukaryota</taxon>
        <taxon>Viridiplantae</taxon>
        <taxon>Streptophyta</taxon>
        <taxon>Embryophyta</taxon>
        <taxon>Tracheophyta</taxon>
        <taxon>Spermatophyta</taxon>
        <taxon>Magnoliopsida</taxon>
        <taxon>eudicotyledons</taxon>
        <taxon>Gunneridae</taxon>
        <taxon>Pentapetalae</taxon>
        <taxon>rosids</taxon>
        <taxon>fabids</taxon>
        <taxon>Rosales</taxon>
        <taxon>Rosaceae</taxon>
        <taxon>Amygdaloideae</taxon>
        <taxon>Maleae</taxon>
        <taxon>Malus</taxon>
    </lineage>
</organism>
<dbReference type="STRING" id="106549.A0A540LV45"/>
<dbReference type="GO" id="GO:0003700">
    <property type="term" value="F:DNA-binding transcription factor activity"/>
    <property type="evidence" value="ECO:0007669"/>
    <property type="project" value="TreeGrafter"/>
</dbReference>
<evidence type="ECO:0000256" key="2">
    <source>
        <dbReference type="ARBA" id="ARBA00022737"/>
    </source>
</evidence>
<evidence type="ECO:0000256" key="5">
    <source>
        <dbReference type="ARBA" id="ARBA00023015"/>
    </source>
</evidence>
<dbReference type="InterPro" id="IPR013087">
    <property type="entry name" value="Znf_C2H2_type"/>
</dbReference>
<dbReference type="EMBL" id="VIEB01000460">
    <property type="protein sequence ID" value="TQD90152.1"/>
    <property type="molecule type" value="Genomic_DNA"/>
</dbReference>
<dbReference type="Pfam" id="PF00096">
    <property type="entry name" value="zf-C2H2"/>
    <property type="match status" value="2"/>
</dbReference>
<keyword evidence="4" id="KW-0862">Zinc</keyword>
<dbReference type="InterPro" id="IPR036236">
    <property type="entry name" value="Znf_C2H2_sf"/>
</dbReference>
<dbReference type="Pfam" id="PF22995">
    <property type="entry name" value="C2CH-3rd_BIRD-IDD"/>
    <property type="match status" value="2"/>
</dbReference>
<dbReference type="InterPro" id="IPR055185">
    <property type="entry name" value="C2CH-4th_BIRD-IDD"/>
</dbReference>
<dbReference type="GO" id="GO:0008270">
    <property type="term" value="F:zinc ion binding"/>
    <property type="evidence" value="ECO:0007669"/>
    <property type="project" value="UniProtKB-KW"/>
</dbReference>
<evidence type="ECO:0000256" key="4">
    <source>
        <dbReference type="ARBA" id="ARBA00022833"/>
    </source>
</evidence>
<feature type="region of interest" description="Disordered" evidence="9">
    <location>
        <begin position="1"/>
        <end position="51"/>
    </location>
</feature>
<feature type="compositionally biased region" description="Polar residues" evidence="9">
    <location>
        <begin position="629"/>
        <end position="639"/>
    </location>
</feature>
<evidence type="ECO:0000256" key="7">
    <source>
        <dbReference type="ARBA" id="ARBA00023163"/>
    </source>
</evidence>
<feature type="region of interest" description="Disordered" evidence="9">
    <location>
        <begin position="229"/>
        <end position="263"/>
    </location>
</feature>
<evidence type="ECO:0000259" key="10">
    <source>
        <dbReference type="PROSITE" id="PS50157"/>
    </source>
</evidence>
<dbReference type="FunFam" id="3.30.160.60:FF:000554">
    <property type="entry name" value="protein indeterminate-domain 12-like"/>
    <property type="match status" value="2"/>
</dbReference>
<keyword evidence="6" id="KW-0238">DNA-binding</keyword>